<protein>
    <recommendedName>
        <fullName evidence="3">Cupin domain-containing protein</fullName>
    </recommendedName>
</protein>
<keyword evidence="2" id="KW-1185">Reference proteome</keyword>
<dbReference type="Gene3D" id="2.60.120.10">
    <property type="entry name" value="Jelly Rolls"/>
    <property type="match status" value="1"/>
</dbReference>
<dbReference type="PANTHER" id="PTHR37694">
    <property type="entry name" value="SLR8022 PROTEIN"/>
    <property type="match status" value="1"/>
</dbReference>
<dbReference type="InterPro" id="IPR011051">
    <property type="entry name" value="RmlC_Cupin_sf"/>
</dbReference>
<evidence type="ECO:0000313" key="1">
    <source>
        <dbReference type="EMBL" id="RSL19296.1"/>
    </source>
</evidence>
<evidence type="ECO:0000313" key="2">
    <source>
        <dbReference type="Proteomes" id="UP000269669"/>
    </source>
</evidence>
<name>A0A3R9P210_9BACT</name>
<dbReference type="PANTHER" id="PTHR37694:SF1">
    <property type="entry name" value="SLR8022 PROTEIN"/>
    <property type="match status" value="1"/>
</dbReference>
<dbReference type="AlphaFoldDB" id="A0A3R9P210"/>
<dbReference type="RefSeq" id="WP_125487537.1">
    <property type="nucleotide sequence ID" value="NZ_RSDW01000001.1"/>
</dbReference>
<dbReference type="SUPFAM" id="SSF51182">
    <property type="entry name" value="RmlC-like cupins"/>
    <property type="match status" value="1"/>
</dbReference>
<reference evidence="1 2" key="1">
    <citation type="submission" date="2018-12" db="EMBL/GenBank/DDBJ databases">
        <title>Sequencing of bacterial isolates from soil warming experiment in Harvard Forest, Massachusetts, USA.</title>
        <authorList>
            <person name="Deangelis K."/>
        </authorList>
    </citation>
    <scope>NUCLEOTIDE SEQUENCE [LARGE SCALE GENOMIC DNA]</scope>
    <source>
        <strain evidence="1 2">EB153</strain>
    </source>
</reference>
<evidence type="ECO:0008006" key="3">
    <source>
        <dbReference type="Google" id="ProtNLM"/>
    </source>
</evidence>
<sequence length="135" mass="15138">MTTSKDDGNMIDHVAQFDLIQEIAECESKKPWPSGHYAKTLFKKPDFRTVLITMEPSAKMKEHHADGTISVQILKGQIRFVVKGKARDLTTGNLLTLGASIRHEIEALEDSAFLLTISWPSEQELLAMKHRGYGT</sequence>
<dbReference type="CDD" id="cd02230">
    <property type="entry name" value="cupin_HP0902-like"/>
    <property type="match status" value="1"/>
</dbReference>
<dbReference type="InterPro" id="IPR014710">
    <property type="entry name" value="RmlC-like_jellyroll"/>
</dbReference>
<proteinExistence type="predicted"/>
<accession>A0A3R9P210</accession>
<dbReference type="OrthoDB" id="118060at2"/>
<organism evidence="1 2">
    <name type="scientific">Edaphobacter aggregans</name>
    <dbReference type="NCBI Taxonomy" id="570835"/>
    <lineage>
        <taxon>Bacteria</taxon>
        <taxon>Pseudomonadati</taxon>
        <taxon>Acidobacteriota</taxon>
        <taxon>Terriglobia</taxon>
        <taxon>Terriglobales</taxon>
        <taxon>Acidobacteriaceae</taxon>
        <taxon>Edaphobacter</taxon>
    </lineage>
</organism>
<comment type="caution">
    <text evidence="1">The sequence shown here is derived from an EMBL/GenBank/DDBJ whole genome shotgun (WGS) entry which is preliminary data.</text>
</comment>
<gene>
    <name evidence="1" type="ORF">EDE15_4958</name>
</gene>
<dbReference type="EMBL" id="RSDW01000001">
    <property type="protein sequence ID" value="RSL19296.1"/>
    <property type="molecule type" value="Genomic_DNA"/>
</dbReference>
<dbReference type="Proteomes" id="UP000269669">
    <property type="component" value="Unassembled WGS sequence"/>
</dbReference>